<dbReference type="Pfam" id="PF03237">
    <property type="entry name" value="Terminase_6N"/>
    <property type="match status" value="1"/>
</dbReference>
<dbReference type="Gene3D" id="3.40.50.300">
    <property type="entry name" value="P-loop containing nucleotide triphosphate hydrolases"/>
    <property type="match status" value="1"/>
</dbReference>
<keyword evidence="1" id="KW-1188">Viral release from host cell</keyword>
<organism evidence="3 4">
    <name type="scientific">Hartmannibacter diazotrophicus</name>
    <dbReference type="NCBI Taxonomy" id="1482074"/>
    <lineage>
        <taxon>Bacteria</taxon>
        <taxon>Pseudomonadati</taxon>
        <taxon>Pseudomonadota</taxon>
        <taxon>Alphaproteobacteria</taxon>
        <taxon>Hyphomicrobiales</taxon>
        <taxon>Pleomorphomonadaceae</taxon>
        <taxon>Hartmannibacter</taxon>
    </lineage>
</organism>
<dbReference type="EMBL" id="LT960614">
    <property type="protein sequence ID" value="SON54876.1"/>
    <property type="molecule type" value="Genomic_DNA"/>
</dbReference>
<gene>
    <name evidence="3" type="ORF">HDIA_1335</name>
</gene>
<evidence type="ECO:0000259" key="2">
    <source>
        <dbReference type="Pfam" id="PF17289"/>
    </source>
</evidence>
<feature type="domain" description="Terminase large subunit gp17-like C-terminal" evidence="2">
    <location>
        <begin position="234"/>
        <end position="380"/>
    </location>
</feature>
<dbReference type="KEGG" id="hdi:HDIA_1335"/>
<dbReference type="AlphaFoldDB" id="A0A2C9D3N0"/>
<dbReference type="Proteomes" id="UP000223606">
    <property type="component" value="Chromosome 1"/>
</dbReference>
<keyword evidence="4" id="KW-1185">Reference proteome</keyword>
<protein>
    <recommendedName>
        <fullName evidence="2">Terminase large subunit gp17-like C-terminal domain-containing protein</fullName>
    </recommendedName>
</protein>
<evidence type="ECO:0000256" key="1">
    <source>
        <dbReference type="ARBA" id="ARBA00022612"/>
    </source>
</evidence>
<dbReference type="InterPro" id="IPR035421">
    <property type="entry name" value="Terminase_6C"/>
</dbReference>
<evidence type="ECO:0000313" key="3">
    <source>
        <dbReference type="EMBL" id="SON54876.1"/>
    </source>
</evidence>
<proteinExistence type="predicted"/>
<dbReference type="InterPro" id="IPR027417">
    <property type="entry name" value="P-loop_NTPase"/>
</dbReference>
<reference evidence="4" key="1">
    <citation type="submission" date="2017-09" db="EMBL/GenBank/DDBJ databases">
        <title>Genome sequence of Nannocystis excedens DSM 71.</title>
        <authorList>
            <person name="Blom J."/>
        </authorList>
    </citation>
    <scope>NUCLEOTIDE SEQUENCE [LARGE SCALE GENOMIC DNA]</scope>
    <source>
        <strain evidence="4">type strain: E19</strain>
    </source>
</reference>
<evidence type="ECO:0000313" key="4">
    <source>
        <dbReference type="Proteomes" id="UP000223606"/>
    </source>
</evidence>
<accession>A0A2C9D3N0</accession>
<name>A0A2C9D3N0_9HYPH</name>
<dbReference type="Pfam" id="PF17289">
    <property type="entry name" value="Terminase_6C"/>
    <property type="match status" value="1"/>
</dbReference>
<sequence>MPPPGDWTVWLVLGGRGAGKTRTGAEWVRGVVGGRPPFAAMPAGRIALVGETFADVRDVMIEGVSGLLTIHSRTDRPVWSPSRRLLEWPNGAIAQAFSAEDPEALRGPQFDAAWADELAKWRHPDAAWDMLQFGLRLGEQPRQVVTTTPRPIPLLRRLMAAPLTAMSHAKTSANAAFLAPGFLTAITGRYQGTRLGRQELDGEFLEDRPDALWQRDQIEAIRIDGRPELSRIVIAVDPPASSTRRSDACGIVAAGVDASGIGFVLADASIQGARPEVWARRAVGLYHAEEADALVAEVNQGGDMVAAVIREIDAGVPVREVRATRGKWLRAEPVAALYAQGRVRHASTFPELEDEMTDFGLDGLSGGRSPDRLDALVWALTFLMLRDAAAPRVRSLR</sequence>
<dbReference type="Gene3D" id="3.30.420.240">
    <property type="match status" value="1"/>
</dbReference>